<dbReference type="FunCoup" id="G8JXX6">
    <property type="interactions" value="67"/>
</dbReference>
<dbReference type="InterPro" id="IPR021211">
    <property type="entry name" value="SAM35"/>
</dbReference>
<reference evidence="2" key="1">
    <citation type="journal article" date="2012" name="G3 (Bethesda)">
        <title>Pichia sorbitophila, an interspecies yeast hybrid reveals early steps of genome resolution following polyploidization.</title>
        <authorList>
            <person name="Leh Louis V."/>
            <person name="Despons L."/>
            <person name="Friedrich A."/>
            <person name="Martin T."/>
            <person name="Durrens P."/>
            <person name="Casaregola S."/>
            <person name="Neuveglise C."/>
            <person name="Fairhead C."/>
            <person name="Marck C."/>
            <person name="Cruz J.A."/>
            <person name="Straub M.L."/>
            <person name="Kugler V."/>
            <person name="Sacerdot C."/>
            <person name="Uzunov Z."/>
            <person name="Thierry A."/>
            <person name="Weiss S."/>
            <person name="Bleykasten C."/>
            <person name="De Montigny J."/>
            <person name="Jacques N."/>
            <person name="Jung P."/>
            <person name="Lemaire M."/>
            <person name="Mallet S."/>
            <person name="Morel G."/>
            <person name="Richard G.F."/>
            <person name="Sarkar A."/>
            <person name="Savel G."/>
            <person name="Schacherer J."/>
            <person name="Seret M.L."/>
            <person name="Talla E."/>
            <person name="Samson G."/>
            <person name="Jubin C."/>
            <person name="Poulain J."/>
            <person name="Vacherie B."/>
            <person name="Barbe V."/>
            <person name="Pelletier E."/>
            <person name="Sherman D.J."/>
            <person name="Westhof E."/>
            <person name="Weissenbach J."/>
            <person name="Baret P.V."/>
            <person name="Wincker P."/>
            <person name="Gaillardin C."/>
            <person name="Dujon B."/>
            <person name="Souciet J.L."/>
        </authorList>
    </citation>
    <scope>NUCLEOTIDE SEQUENCE [LARGE SCALE GENOMIC DNA]</scope>
    <source>
        <strain evidence="2">CBS 270.75 / DBVPG 7215 / KCTC 17166 / NRRL Y-17582</strain>
    </source>
</reference>
<accession>G8JXX6</accession>
<dbReference type="KEGG" id="erc:Ecym_8006"/>
<dbReference type="GO" id="GO:0045040">
    <property type="term" value="P:protein insertion into mitochondrial outer membrane"/>
    <property type="evidence" value="ECO:0007669"/>
    <property type="project" value="EnsemblFungi"/>
</dbReference>
<organism evidence="1 2">
    <name type="scientific">Eremothecium cymbalariae (strain CBS 270.75 / DBVPG 7215 / KCTC 17166 / NRRL Y-17582)</name>
    <name type="common">Yeast</name>
    <dbReference type="NCBI Taxonomy" id="931890"/>
    <lineage>
        <taxon>Eukaryota</taxon>
        <taxon>Fungi</taxon>
        <taxon>Dikarya</taxon>
        <taxon>Ascomycota</taxon>
        <taxon>Saccharomycotina</taxon>
        <taxon>Saccharomycetes</taxon>
        <taxon>Saccharomycetales</taxon>
        <taxon>Saccharomycetaceae</taxon>
        <taxon>Eremothecium</taxon>
    </lineage>
</organism>
<dbReference type="GeneID" id="11471464"/>
<dbReference type="Pfam" id="PF10806">
    <property type="entry name" value="SAM35"/>
    <property type="match status" value="1"/>
</dbReference>
<dbReference type="GO" id="GO:0030150">
    <property type="term" value="P:protein import into mitochondrial matrix"/>
    <property type="evidence" value="ECO:0007669"/>
    <property type="project" value="EnsemblFungi"/>
</dbReference>
<dbReference type="EMBL" id="CP002504">
    <property type="protein sequence ID" value="AET41303.1"/>
    <property type="molecule type" value="Genomic_DNA"/>
</dbReference>
<sequence length="344" mass="39167">MEVPAPIKQLFDQFPLVSYGPVAKNDNSLKNELQQRTYPFEGNNAIKSSPNDVLKLCVYNVITHEETKSILASDPWCLFIQLAICQKNSVRLCKAAPNNDLLIPNSSVQQNDSSYPLKHCMLVVSHHAATSSHLPMLIEGYQKRYIRQTHAISEIMDSKIADNPIEIMYMTLLDTVISDAYVSQLLFETPDHTLLRLYARNPPTSISLLQSSQLHNLKTLLRTRNNFHLRHIALANYIKPHHHLSPPSNHSNKDPLLHHLLQKSETVLLQFQELVQHHNLFSESDPLISKNSDSHHIRPAYLDLKLASYILAIQQLSGSSLQLFIAKNCKQLIRHSTRVLSLYT</sequence>
<protein>
    <submittedName>
        <fullName evidence="1">Uncharacterized protein</fullName>
    </submittedName>
</protein>
<dbReference type="AlphaFoldDB" id="G8JXX6"/>
<dbReference type="GO" id="GO:0070096">
    <property type="term" value="P:mitochondrial outer membrane translocase complex assembly"/>
    <property type="evidence" value="ECO:0007669"/>
    <property type="project" value="EnsemblFungi"/>
</dbReference>
<dbReference type="Proteomes" id="UP000006790">
    <property type="component" value="Chromosome 8"/>
</dbReference>
<dbReference type="GO" id="GO:0001401">
    <property type="term" value="C:SAM complex"/>
    <property type="evidence" value="ECO:0007669"/>
    <property type="project" value="EnsemblFungi"/>
</dbReference>
<dbReference type="STRING" id="931890.G8JXX6"/>
<name>G8JXX6_ERECY</name>
<dbReference type="OMA" id="FVENECK"/>
<dbReference type="OrthoDB" id="198787at2759"/>
<dbReference type="RefSeq" id="XP_003648120.1">
    <property type="nucleotide sequence ID" value="XM_003648072.1"/>
</dbReference>
<evidence type="ECO:0000313" key="1">
    <source>
        <dbReference type="EMBL" id="AET41303.1"/>
    </source>
</evidence>
<keyword evidence="2" id="KW-1185">Reference proteome</keyword>
<gene>
    <name evidence="1" type="ordered locus">Ecym_8006</name>
</gene>
<dbReference type="eggNOG" id="ENOG502RXPE">
    <property type="taxonomic scope" value="Eukaryota"/>
</dbReference>
<evidence type="ECO:0000313" key="2">
    <source>
        <dbReference type="Proteomes" id="UP000006790"/>
    </source>
</evidence>
<dbReference type="InParanoid" id="G8JXX6"/>
<dbReference type="HOGENOM" id="CLU_073166_0_0_1"/>
<proteinExistence type="predicted"/>